<dbReference type="Proteomes" id="UP000257109">
    <property type="component" value="Unassembled WGS sequence"/>
</dbReference>
<proteinExistence type="predicted"/>
<dbReference type="OrthoDB" id="775261at2759"/>
<keyword evidence="3" id="KW-1185">Reference proteome</keyword>
<accession>A0A371G6U3</accession>
<evidence type="ECO:0000313" key="3">
    <source>
        <dbReference type="Proteomes" id="UP000257109"/>
    </source>
</evidence>
<feature type="non-terminal residue" evidence="2">
    <location>
        <position position="1"/>
    </location>
</feature>
<organism evidence="2 3">
    <name type="scientific">Mucuna pruriens</name>
    <name type="common">Velvet bean</name>
    <name type="synonym">Dolichos pruriens</name>
    <dbReference type="NCBI Taxonomy" id="157652"/>
    <lineage>
        <taxon>Eukaryota</taxon>
        <taxon>Viridiplantae</taxon>
        <taxon>Streptophyta</taxon>
        <taxon>Embryophyta</taxon>
        <taxon>Tracheophyta</taxon>
        <taxon>Spermatophyta</taxon>
        <taxon>Magnoliopsida</taxon>
        <taxon>eudicotyledons</taxon>
        <taxon>Gunneridae</taxon>
        <taxon>Pentapetalae</taxon>
        <taxon>rosids</taxon>
        <taxon>fabids</taxon>
        <taxon>Fabales</taxon>
        <taxon>Fabaceae</taxon>
        <taxon>Papilionoideae</taxon>
        <taxon>50 kb inversion clade</taxon>
        <taxon>NPAAA clade</taxon>
        <taxon>indigoferoid/millettioid clade</taxon>
        <taxon>Phaseoleae</taxon>
        <taxon>Mucuna</taxon>
    </lineage>
</organism>
<protein>
    <submittedName>
        <fullName evidence="2">Uncharacterized protein</fullName>
    </submittedName>
</protein>
<evidence type="ECO:0000256" key="1">
    <source>
        <dbReference type="SAM" id="MobiDB-lite"/>
    </source>
</evidence>
<name>A0A371G6U3_MUCPR</name>
<dbReference type="EMBL" id="QJKJ01006558">
    <property type="protein sequence ID" value="RDX86282.1"/>
    <property type="molecule type" value="Genomic_DNA"/>
</dbReference>
<reference evidence="2" key="1">
    <citation type="submission" date="2018-05" db="EMBL/GenBank/DDBJ databases">
        <title>Draft genome of Mucuna pruriens seed.</title>
        <authorList>
            <person name="Nnadi N.E."/>
            <person name="Vos R."/>
            <person name="Hasami M.H."/>
            <person name="Devisetty U.K."/>
            <person name="Aguiy J.C."/>
        </authorList>
    </citation>
    <scope>NUCLEOTIDE SEQUENCE [LARGE SCALE GENOMIC DNA]</scope>
    <source>
        <strain evidence="2">JCA_2017</strain>
    </source>
</reference>
<gene>
    <name evidence="2" type="ORF">CR513_32408</name>
</gene>
<evidence type="ECO:0000313" key="2">
    <source>
        <dbReference type="EMBL" id="RDX86282.1"/>
    </source>
</evidence>
<dbReference type="AlphaFoldDB" id="A0A371G6U3"/>
<sequence>MGQVSALISDHPQCTKKNENLRKRKRERDDTLHPLEAACKAYFTLLVCMLLWVLEAALHIRPALSSSVHNQTGWKFEVQDRKVYADFSFKEWKIDSTQEVSFSDLHSPKHHGFSGSRKDNAWNWLPRTTSHDDYTRDDEYVTSVAATAFVIHSLEEAELRNLQKMRESPKSSRTQTMRREKNDISSRPSYGETSMKRSFGQDLRTNESAFPARRPSGISPPRSVSPAQGYQKQQRDPLQHKNVKTRPQTWEKAMIKMIQKQYEKMKSKILSRKCVKKAQVGRKESFPQFLARGGLEDKRRKESESEESGFEIKQLVNVMLAQTISFLTNYKLSSFKGIQCAS</sequence>
<feature type="region of interest" description="Disordered" evidence="1">
    <location>
        <begin position="164"/>
        <end position="246"/>
    </location>
</feature>
<comment type="caution">
    <text evidence="2">The sequence shown here is derived from an EMBL/GenBank/DDBJ whole genome shotgun (WGS) entry which is preliminary data.</text>
</comment>